<evidence type="ECO:0000256" key="1">
    <source>
        <dbReference type="SAM" id="MobiDB-lite"/>
    </source>
</evidence>
<feature type="region of interest" description="Disordered" evidence="1">
    <location>
        <begin position="121"/>
        <end position="140"/>
    </location>
</feature>
<name>A0A846WSQ7_9ACTN</name>
<reference evidence="2 3" key="1">
    <citation type="submission" date="2020-04" db="EMBL/GenBank/DDBJ databases">
        <title>MicrobeNet Type strains.</title>
        <authorList>
            <person name="Nicholson A.C."/>
        </authorList>
    </citation>
    <scope>NUCLEOTIDE SEQUENCE [LARGE SCALE GENOMIC DNA]</scope>
    <source>
        <strain evidence="2 3">ATCC BAA-14</strain>
    </source>
</reference>
<accession>A0A846WSQ7</accession>
<feature type="region of interest" description="Disordered" evidence="1">
    <location>
        <begin position="1"/>
        <end position="22"/>
    </location>
</feature>
<feature type="compositionally biased region" description="Low complexity" evidence="1">
    <location>
        <begin position="7"/>
        <end position="21"/>
    </location>
</feature>
<dbReference type="Proteomes" id="UP000563898">
    <property type="component" value="Unassembled WGS sequence"/>
</dbReference>
<proteinExistence type="predicted"/>
<dbReference type="RefSeq" id="WP_006368188.1">
    <property type="nucleotide sequence ID" value="NZ_JAAXPC010000020.1"/>
</dbReference>
<dbReference type="InterPro" id="IPR032584">
    <property type="entry name" value="DUF4913"/>
</dbReference>
<dbReference type="AlphaFoldDB" id="A0A846WSQ7"/>
<gene>
    <name evidence="2" type="ORF">HGA05_23635</name>
</gene>
<dbReference type="EMBL" id="JAAXPC010000020">
    <property type="protein sequence ID" value="NKY04565.1"/>
    <property type="molecule type" value="Genomic_DNA"/>
</dbReference>
<sequence>MQPPQQPADTSSAAATTAGDGLTPDLSVLREWVDRNVSQWCERQISLVTGRPGVRWCAQWDQHPEAITRLWVCRAFQLEAVKEGRAAVSVYLRDHFDHHLSVLTSATGPFRCCTPDKHELPRSGHPRYLPSDPTRLRAVG</sequence>
<evidence type="ECO:0000313" key="3">
    <source>
        <dbReference type="Proteomes" id="UP000563898"/>
    </source>
</evidence>
<protein>
    <submittedName>
        <fullName evidence="2">DUF4913 domain-containing protein</fullName>
    </submittedName>
</protein>
<comment type="caution">
    <text evidence="2">The sequence shown here is derived from an EMBL/GenBank/DDBJ whole genome shotgun (WGS) entry which is preliminary data.</text>
</comment>
<organism evidence="2 3">
    <name type="scientific">Gordonia polyisoprenivorans</name>
    <dbReference type="NCBI Taxonomy" id="84595"/>
    <lineage>
        <taxon>Bacteria</taxon>
        <taxon>Bacillati</taxon>
        <taxon>Actinomycetota</taxon>
        <taxon>Actinomycetes</taxon>
        <taxon>Mycobacteriales</taxon>
        <taxon>Gordoniaceae</taxon>
        <taxon>Gordonia</taxon>
    </lineage>
</organism>
<evidence type="ECO:0000313" key="2">
    <source>
        <dbReference type="EMBL" id="NKY04565.1"/>
    </source>
</evidence>
<dbReference type="Pfam" id="PF16259">
    <property type="entry name" value="DUF4913"/>
    <property type="match status" value="1"/>
</dbReference>